<evidence type="ECO:0000313" key="6">
    <source>
        <dbReference type="Proteomes" id="UP000004471"/>
    </source>
</evidence>
<dbReference type="InterPro" id="IPR024474">
    <property type="entry name" value="Znf_dom_IS66"/>
</dbReference>
<feature type="domain" description="Transposase TnpC homeodomain" evidence="3">
    <location>
        <begin position="71"/>
        <end position="141"/>
    </location>
</feature>
<dbReference type="InterPro" id="IPR024463">
    <property type="entry name" value="Transposase_TnpC_homeodom"/>
</dbReference>
<evidence type="ECO:0000259" key="1">
    <source>
        <dbReference type="Pfam" id="PF03050"/>
    </source>
</evidence>
<feature type="domain" description="Transposase IS66 C-terminal" evidence="4">
    <location>
        <begin position="494"/>
        <end position="531"/>
    </location>
</feature>
<evidence type="ECO:0000259" key="4">
    <source>
        <dbReference type="Pfam" id="PF13817"/>
    </source>
</evidence>
<reference evidence="5 6" key="1">
    <citation type="journal article" date="2011" name="PLoS Pathog.">
        <title>Dynamic evolution of pathogenicity revealed by sequencing and comparative genomics of 19 Pseudomonas syringae isolates.</title>
        <authorList>
            <person name="Baltrus D.A."/>
            <person name="Nishimura M.T."/>
            <person name="Romanchuk A."/>
            <person name="Chang J.H."/>
            <person name="Mukhtar M.S."/>
            <person name="Cherkis K."/>
            <person name="Roach J."/>
            <person name="Grant S.R."/>
            <person name="Jones C.D."/>
            <person name="Dangl J.L."/>
        </authorList>
    </citation>
    <scope>NUCLEOTIDE SEQUENCE [LARGE SCALE GENOMIC DNA]</scope>
    <source>
        <strain evidence="6">M301072PT</strain>
    </source>
</reference>
<comment type="caution">
    <text evidence="5">The sequence shown here is derived from an EMBL/GenBank/DDBJ whole genome shotgun (WGS) entry which is preliminary data.</text>
</comment>
<gene>
    <name evidence="5" type="ORF">PSYJA_14257</name>
</gene>
<dbReference type="InterPro" id="IPR052344">
    <property type="entry name" value="Transposase-related"/>
</dbReference>
<dbReference type="AlphaFoldDB" id="F3FIN0"/>
<sequence>MTSLPNLDHLSPEQLRALAAQLMQSVETLDHQVDTLGKTVDTLDQQVETMGKTVETMGKKISRDQTLIEKLTHEIAQLKRLKFAKRSEQMNPEQASLLDDLIDADIAAIEAELQSLPAEITPAEKKQKPKRTALPAEFPRTLIHHEPDNTHCPCGCALKRIGEDVSEKLDYTPGVFTVERHVRGKWVCDDCETLIQAPVPAQIIDKGIPTAGLLAHVMIAKFADHLPLYRQESIFGRAGLAIPRSTLAQWVGVTGVQLQPLVDALREVVLGQQVIHADETPVQMLMPGTKKTHRSYVWAYATSQFSDVAAVVYDFSPSRAGEHARHFLQGWKGKLVCDDFGGYKASFELGVTEIGCMAHARRKFFELHATNKSTLAEQALRYIQLLYEIEREVRDLEPDLRRRIRQEKAVPVMNMLHAWMIAQRDLVPEGSAISRTLDYSLKRWAALSRYLDDGAVPIDNNWAESQIRPWALGRKNWLFAGSLRSGKRAAAIMSLIQSARLNGHDPYAYLKDVLTRLPTQRASEIDQLLPHKWQPIFSQARRDAGRLPTMCLLSDTPDVKKQKSKSPPFDRLYQLTTASL</sequence>
<dbReference type="NCBIfam" id="NF033517">
    <property type="entry name" value="transpos_IS66"/>
    <property type="match status" value="1"/>
</dbReference>
<dbReference type="Pfam" id="PF13007">
    <property type="entry name" value="LZ_Tnp_IS66"/>
    <property type="match status" value="1"/>
</dbReference>
<dbReference type="InterPro" id="IPR004291">
    <property type="entry name" value="Transposase_IS66_central"/>
</dbReference>
<dbReference type="Pfam" id="PF13817">
    <property type="entry name" value="DDE_Tnp_IS66_C"/>
    <property type="match status" value="1"/>
</dbReference>
<evidence type="ECO:0000313" key="5">
    <source>
        <dbReference type="EMBL" id="EGH30066.1"/>
    </source>
</evidence>
<protein>
    <submittedName>
        <fullName evidence="5">Transposase component</fullName>
    </submittedName>
</protein>
<organism evidence="5 6">
    <name type="scientific">Pseudomonas syringae pv. japonica str. M301072</name>
    <dbReference type="NCBI Taxonomy" id="629262"/>
    <lineage>
        <taxon>Bacteria</taxon>
        <taxon>Pseudomonadati</taxon>
        <taxon>Pseudomonadota</taxon>
        <taxon>Gammaproteobacteria</taxon>
        <taxon>Pseudomonadales</taxon>
        <taxon>Pseudomonadaceae</taxon>
        <taxon>Pseudomonas</taxon>
        <taxon>Pseudomonas syringae</taxon>
    </lineage>
</organism>
<name>F3FIN0_PSESX</name>
<dbReference type="Pfam" id="PF13005">
    <property type="entry name" value="zf-IS66"/>
    <property type="match status" value="1"/>
</dbReference>
<dbReference type="HOGENOM" id="CLU_023034_0_2_6"/>
<feature type="domain" description="Transposase IS66 central" evidence="1">
    <location>
        <begin position="206"/>
        <end position="487"/>
    </location>
</feature>
<dbReference type="EMBL" id="AEAH01000662">
    <property type="protein sequence ID" value="EGH30066.1"/>
    <property type="molecule type" value="Genomic_DNA"/>
</dbReference>
<dbReference type="Proteomes" id="UP000004471">
    <property type="component" value="Unassembled WGS sequence"/>
</dbReference>
<evidence type="ECO:0000259" key="2">
    <source>
        <dbReference type="Pfam" id="PF13005"/>
    </source>
</evidence>
<dbReference type="PANTHER" id="PTHR33678">
    <property type="entry name" value="BLL1576 PROTEIN"/>
    <property type="match status" value="1"/>
</dbReference>
<evidence type="ECO:0000259" key="3">
    <source>
        <dbReference type="Pfam" id="PF13007"/>
    </source>
</evidence>
<dbReference type="PATRIC" id="fig|629262.5.peg.2357"/>
<proteinExistence type="predicted"/>
<dbReference type="InterPro" id="IPR039552">
    <property type="entry name" value="IS66_C"/>
</dbReference>
<feature type="domain" description="Transposase IS66 zinc-finger binding" evidence="2">
    <location>
        <begin position="150"/>
        <end position="192"/>
    </location>
</feature>
<dbReference type="Pfam" id="PF03050">
    <property type="entry name" value="DDE_Tnp_IS66"/>
    <property type="match status" value="1"/>
</dbReference>
<dbReference type="PANTHER" id="PTHR33678:SF1">
    <property type="entry name" value="BLL1576 PROTEIN"/>
    <property type="match status" value="1"/>
</dbReference>
<accession>F3FIN0</accession>
<dbReference type="Gene3D" id="1.20.5.170">
    <property type="match status" value="1"/>
</dbReference>